<evidence type="ECO:0000313" key="2">
    <source>
        <dbReference type="Proteomes" id="UP001432017"/>
    </source>
</evidence>
<gene>
    <name evidence="1" type="ORF">V6W77_01405</name>
</gene>
<dbReference type="Proteomes" id="UP001432017">
    <property type="component" value="Unassembled WGS sequence"/>
</dbReference>
<dbReference type="RefSeq" id="WP_334253562.1">
    <property type="nucleotide sequence ID" value="NZ_JBAJJM010000001.1"/>
</dbReference>
<keyword evidence="2" id="KW-1185">Reference proteome</keyword>
<sequence length="617" mass="71057">MNNIKTYLSNLTKADIENATKEQLALIIDYMEQVKGGVSFTALIKDKVEQFKQFATEANNKIILEAALQEQQEKQELLRESVRFMRNLDYIEKTVQVQNTREEDSRIQRNIERQQYNIQSHLAAMAVLQQRFDRAEAFFQSQEYKEIERKMDAFVSQRPEFAKIWNEVKPTEEKLIAAKELFEMAKNSNPPLPNVEKLAKAGVDYLVNSQQILQNNSLSEEQKFKELLLVQIKSALEFKSYLKENGDKLTPLQANMIREFARKIGKSELSEEDLLELYKNIESGKIKIQDIKSQVFYFDAYIAEANINETIQKRKELQAKIATYKEDEVPAHLKGQLNNLIYTEITVGVTNHILAKQKDDENLKGYQIKISSFGSDMGVISLKSKDGGQVMLDFTEAMLKVGLKNLTSENKTDINSIDDFLKDFTNINTKFTIVNEEEGNEAKFNGINEQYAKLRALVSYKLENKDNAELMDMLGKHIDAMKKTLISAYVNDPHLKMNREEAERFINRMTEDEIMRYSAYGAYNNVYKKEEVNQLTPAYSLGVILQKMKNKEPVSEEEKQFALDELSKQGKPLGEIKEEYPQLDKLVAKEHEAVALGNANEQTKEAQIENRNFEVGV</sequence>
<organism evidence="1 2">
    <name type="scientific">Mannheimia indoligenes</name>
    <dbReference type="NCBI Taxonomy" id="3103145"/>
    <lineage>
        <taxon>Bacteria</taxon>
        <taxon>Pseudomonadati</taxon>
        <taxon>Pseudomonadota</taxon>
        <taxon>Gammaproteobacteria</taxon>
        <taxon>Pasteurellales</taxon>
        <taxon>Pasteurellaceae</taxon>
        <taxon>Mannheimia</taxon>
    </lineage>
</organism>
<dbReference type="EMBL" id="JBAJJM010000001">
    <property type="protein sequence ID" value="MEG9474931.1"/>
    <property type="molecule type" value="Genomic_DNA"/>
</dbReference>
<proteinExistence type="predicted"/>
<reference evidence="1" key="1">
    <citation type="submission" date="2023-12" db="EMBL/GenBank/DDBJ databases">
        <title>Mannheima indologenes sp. nov. proposed for Clade V organisms of Mannheimia.</title>
        <authorList>
            <person name="Christensen H."/>
        </authorList>
    </citation>
    <scope>NUCLEOTIDE SEQUENCE</scope>
    <source>
        <strain evidence="1">M14.4</strain>
    </source>
</reference>
<name>A0ABU7ZCF6_9PAST</name>
<comment type="caution">
    <text evidence="1">The sequence shown here is derived from an EMBL/GenBank/DDBJ whole genome shotgun (WGS) entry which is preliminary data.</text>
</comment>
<protein>
    <submittedName>
        <fullName evidence="1">Uncharacterized protein</fullName>
    </submittedName>
</protein>
<evidence type="ECO:0000313" key="1">
    <source>
        <dbReference type="EMBL" id="MEG9474931.1"/>
    </source>
</evidence>
<accession>A0ABU7ZCF6</accession>